<name>G4HNQ8_9BACL</name>
<dbReference type="PROSITE" id="PS51736">
    <property type="entry name" value="RECOMBINASES_3"/>
    <property type="match status" value="1"/>
</dbReference>
<dbReference type="GO" id="GO:0000150">
    <property type="term" value="F:DNA strand exchange activity"/>
    <property type="evidence" value="ECO:0007669"/>
    <property type="project" value="InterPro"/>
</dbReference>
<dbReference type="RefSeq" id="WP_007132770.1">
    <property type="nucleotide sequence ID" value="NZ_AGIP01000022.1"/>
</dbReference>
<dbReference type="CDD" id="cd00338">
    <property type="entry name" value="Ser_Recombinase"/>
    <property type="match status" value="1"/>
</dbReference>
<proteinExistence type="predicted"/>
<protein>
    <submittedName>
        <fullName evidence="3">Resolvase domain protein</fullName>
    </submittedName>
</protein>
<feature type="domain" description="Resolvase/invertase-type recombinase catalytic" evidence="1">
    <location>
        <begin position="11"/>
        <end position="159"/>
    </location>
</feature>
<reference evidence="3 4" key="1">
    <citation type="submission" date="2011-09" db="EMBL/GenBank/DDBJ databases">
        <title>The draft genome of Paenibacillus lactis 154.</title>
        <authorList>
            <consortium name="US DOE Joint Genome Institute (JGI-PGF)"/>
            <person name="Lucas S."/>
            <person name="Han J."/>
            <person name="Lapidus A."/>
            <person name="Cheng J.-F."/>
            <person name="Goodwin L."/>
            <person name="Pitluck S."/>
            <person name="Peters L."/>
            <person name="Land M.L."/>
            <person name="Hauser L."/>
            <person name="Siebers A."/>
            <person name="Thelen M."/>
            <person name="Hugenholtz P."/>
            <person name="Allgaier M."/>
            <person name="Woyke T.J."/>
        </authorList>
    </citation>
    <scope>NUCLEOTIDE SEQUENCE [LARGE SCALE GENOMIC DNA]</scope>
    <source>
        <strain evidence="3 4">154</strain>
    </source>
</reference>
<dbReference type="Proteomes" id="UP000003891">
    <property type="component" value="Unassembled WGS sequence"/>
</dbReference>
<dbReference type="EMBL" id="AGIP01000022">
    <property type="protein sequence ID" value="EHB50072.1"/>
    <property type="molecule type" value="Genomic_DNA"/>
</dbReference>
<evidence type="ECO:0000259" key="1">
    <source>
        <dbReference type="PROSITE" id="PS51736"/>
    </source>
</evidence>
<dbReference type="PANTHER" id="PTHR30461">
    <property type="entry name" value="DNA-INVERTASE FROM LAMBDOID PROPHAGE"/>
    <property type="match status" value="1"/>
</dbReference>
<dbReference type="PANTHER" id="PTHR30461:SF23">
    <property type="entry name" value="DNA RECOMBINASE-RELATED"/>
    <property type="match status" value="1"/>
</dbReference>
<dbReference type="PATRIC" id="fig|743719.3.peg.5729"/>
<evidence type="ECO:0000313" key="4">
    <source>
        <dbReference type="Proteomes" id="UP000003891"/>
    </source>
</evidence>
<dbReference type="InterPro" id="IPR025827">
    <property type="entry name" value="Zn_ribbon_recom_dom"/>
</dbReference>
<dbReference type="eggNOG" id="COG1961">
    <property type="taxonomic scope" value="Bacteria"/>
</dbReference>
<dbReference type="Pfam" id="PF13408">
    <property type="entry name" value="Zn_ribbon_recom"/>
    <property type="match status" value="1"/>
</dbReference>
<accession>G4HNQ8</accession>
<dbReference type="SMART" id="SM00857">
    <property type="entry name" value="Resolvase"/>
    <property type="match status" value="1"/>
</dbReference>
<gene>
    <name evidence="3" type="ORF">PaelaDRAFT_5619</name>
</gene>
<dbReference type="InterPro" id="IPR050639">
    <property type="entry name" value="SSR_resolvase"/>
</dbReference>
<dbReference type="GO" id="GO:0003677">
    <property type="term" value="F:DNA binding"/>
    <property type="evidence" value="ECO:0007669"/>
    <property type="project" value="InterPro"/>
</dbReference>
<dbReference type="PROSITE" id="PS51737">
    <property type="entry name" value="RECOMBINASE_DNA_BIND"/>
    <property type="match status" value="1"/>
</dbReference>
<organism evidence="3 4">
    <name type="scientific">Paenibacillus lactis 154</name>
    <dbReference type="NCBI Taxonomy" id="743719"/>
    <lineage>
        <taxon>Bacteria</taxon>
        <taxon>Bacillati</taxon>
        <taxon>Bacillota</taxon>
        <taxon>Bacilli</taxon>
        <taxon>Bacillales</taxon>
        <taxon>Paenibacillaceae</taxon>
        <taxon>Paenibacillus</taxon>
    </lineage>
</organism>
<dbReference type="Gene3D" id="3.40.50.1390">
    <property type="entry name" value="Resolvase, N-terminal catalytic domain"/>
    <property type="match status" value="1"/>
</dbReference>
<feature type="domain" description="Recombinase" evidence="2">
    <location>
        <begin position="167"/>
        <end position="303"/>
    </location>
</feature>
<sequence>MINFAENQFKDVAIYPRVSSDDQQERETIQSQIEFAIKYCELHGLNIVDWYKDDGVSGTIPLDERPEGKRLLEDAKAGKFKSVLIYNMKRLGRKARVTLDAIYQLEEYGVTIKSMTEPFDTSTPMGRFVITVLAGQAEFDRDTLLETFWHGANRVARQGQWLGGIVPYGYVVVDKFLQVNEDPLPGKEDLSEAGVIRLMYHLVGNERWSTVQVADYFNSLKIPPSYVKDGRKLKKGKRKENTAGVWTPGRIRNMIVNTTYKGLHVYGKRSKKERELIEREVPSIVSTDLWNKAQEALRDNQIEAFRNQTRDNLLRSLIKCGSCGLTYHGAAFAGVGRKPKAYYICGGKTAYRGPAQGKCRSKNIPAEWIEDHVWNECVRFIENPGEALEQLNAAMDIRKSKIGEYISEKEIVLKSIADKQNERQGILTLYRQKMITALDVEKQLQEIMSETATLENRIYELDLLISAENDLSKDFKTAEELLYDLRMKIIAGNNAPTFSTRREIVKTLVHEIIVDTIPSPTGGRPKASVNVKYAFNKAVPADLAFAQGKNHTVVRAAITAATIRPSNAPAAWRESPNTARGYPAP</sequence>
<dbReference type="InterPro" id="IPR011109">
    <property type="entry name" value="DNA_bind_recombinase_dom"/>
</dbReference>
<dbReference type="Gene3D" id="3.90.1750.20">
    <property type="entry name" value="Putative Large Serine Recombinase, Chain B, Domain 2"/>
    <property type="match status" value="1"/>
</dbReference>
<dbReference type="InterPro" id="IPR006119">
    <property type="entry name" value="Resolv_N"/>
</dbReference>
<dbReference type="STRING" id="743719.PaelaDRAFT_5619"/>
<dbReference type="InterPro" id="IPR036162">
    <property type="entry name" value="Resolvase-like_N_sf"/>
</dbReference>
<evidence type="ECO:0000259" key="2">
    <source>
        <dbReference type="PROSITE" id="PS51737"/>
    </source>
</evidence>
<dbReference type="SUPFAM" id="SSF53041">
    <property type="entry name" value="Resolvase-like"/>
    <property type="match status" value="1"/>
</dbReference>
<dbReference type="Pfam" id="PF07508">
    <property type="entry name" value="Recombinase"/>
    <property type="match status" value="1"/>
</dbReference>
<evidence type="ECO:0000313" key="3">
    <source>
        <dbReference type="EMBL" id="EHB50072.1"/>
    </source>
</evidence>
<dbReference type="AlphaFoldDB" id="G4HNQ8"/>
<dbReference type="InterPro" id="IPR038109">
    <property type="entry name" value="DNA_bind_recomb_sf"/>
</dbReference>
<dbReference type="Pfam" id="PF00239">
    <property type="entry name" value="Resolvase"/>
    <property type="match status" value="1"/>
</dbReference>